<feature type="region of interest" description="Disordered" evidence="2">
    <location>
        <begin position="109"/>
        <end position="145"/>
    </location>
</feature>
<feature type="coiled-coil region" evidence="1">
    <location>
        <begin position="8"/>
        <end position="35"/>
    </location>
</feature>
<feature type="domain" description="DUF2382" evidence="3">
    <location>
        <begin position="157"/>
        <end position="265"/>
    </location>
</feature>
<dbReference type="Proteomes" id="UP001220395">
    <property type="component" value="Plasmid unnamed3"/>
</dbReference>
<accession>A0ABY7TUU6</accession>
<dbReference type="PANTHER" id="PTHR38463">
    <property type="entry name" value="STRESS RESPONSE PROTEIN YSNF"/>
    <property type="match status" value="1"/>
</dbReference>
<dbReference type="Pfam" id="PF09557">
    <property type="entry name" value="DUF2382"/>
    <property type="match status" value="1"/>
</dbReference>
<keyword evidence="4" id="KW-0614">Plasmid</keyword>
<keyword evidence="5" id="KW-1185">Reference proteome</keyword>
<dbReference type="EMBL" id="CP117414">
    <property type="protein sequence ID" value="WCT75899.1"/>
    <property type="molecule type" value="Genomic_DNA"/>
</dbReference>
<dbReference type="RefSeq" id="WP_273692284.1">
    <property type="nucleotide sequence ID" value="NZ_CP117414.1"/>
</dbReference>
<evidence type="ECO:0000259" key="3">
    <source>
        <dbReference type="Pfam" id="PF09557"/>
    </source>
</evidence>
<gene>
    <name evidence="4" type="ORF">PQ455_20710</name>
</gene>
<dbReference type="InterPro" id="IPR052967">
    <property type="entry name" value="Stress_Response_Assoc"/>
</dbReference>
<proteinExistence type="predicted"/>
<evidence type="ECO:0000313" key="4">
    <source>
        <dbReference type="EMBL" id="WCT75899.1"/>
    </source>
</evidence>
<reference evidence="4 5" key="1">
    <citation type="submission" date="2023-02" db="EMBL/GenBank/DDBJ databases">
        <title>Genome sequence of Sphingomonas naphthae.</title>
        <authorList>
            <person name="Kim S."/>
            <person name="Heo J."/>
            <person name="Kwon S.-W."/>
        </authorList>
    </citation>
    <scope>NUCLEOTIDE SEQUENCE [LARGE SCALE GENOMIC DNA]</scope>
    <source>
        <strain evidence="4 5">KACC 18716</strain>
        <plasmid evidence="4 5">unnamed3</plasmid>
    </source>
</reference>
<sequence>MTRTITALFDHRADAEAAEQRLQAANIDADHIRIQDKSSTGYNETGHSTHDEPGLWGSIKNAFLPDEDRHTYEEGVRRGGVLLTVDVDEDHVDDAVRVLEEAETVDIDDRSQQWRSSGWTGSPAVGAMSAGYTDKDRPDTASATATGAVGNRDEEVIPVVEEQLVVGKREVDRGGVRVRSYVTETPVHEQIRLRNERVNVERRPVDREVSETDAFRERTIDMTATGEEAVVGKTAHVVEEVVVSKTADERVEQIDDTVRRTDVEVDRDAGSEAARGSTFGTRTDR</sequence>
<evidence type="ECO:0000256" key="2">
    <source>
        <dbReference type="SAM" id="MobiDB-lite"/>
    </source>
</evidence>
<protein>
    <submittedName>
        <fullName evidence="4">DUF2382 domain-containing protein</fullName>
    </submittedName>
</protein>
<organism evidence="4 5">
    <name type="scientific">Sphingomonas naphthae</name>
    <dbReference type="NCBI Taxonomy" id="1813468"/>
    <lineage>
        <taxon>Bacteria</taxon>
        <taxon>Pseudomonadati</taxon>
        <taxon>Pseudomonadota</taxon>
        <taxon>Alphaproteobacteria</taxon>
        <taxon>Sphingomonadales</taxon>
        <taxon>Sphingomonadaceae</taxon>
        <taxon>Sphingomonas</taxon>
    </lineage>
</organism>
<dbReference type="PANTHER" id="PTHR38463:SF1">
    <property type="entry name" value="STRESS RESPONSE PROTEIN YSNF"/>
    <property type="match status" value="1"/>
</dbReference>
<evidence type="ECO:0000256" key="1">
    <source>
        <dbReference type="SAM" id="Coils"/>
    </source>
</evidence>
<feature type="region of interest" description="Disordered" evidence="2">
    <location>
        <begin position="263"/>
        <end position="285"/>
    </location>
</feature>
<geneLocation type="plasmid" evidence="4 5">
    <name>unnamed3</name>
</geneLocation>
<name>A0ABY7TUU6_9SPHN</name>
<dbReference type="InterPro" id="IPR019060">
    <property type="entry name" value="DUF2382"/>
</dbReference>
<keyword evidence="1" id="KW-0175">Coiled coil</keyword>
<evidence type="ECO:0000313" key="5">
    <source>
        <dbReference type="Proteomes" id="UP001220395"/>
    </source>
</evidence>